<dbReference type="PANTHER" id="PTHR12260">
    <property type="entry name" value="DAMAGE-CONTROL PHOSPHATASE ARMT1"/>
    <property type="match status" value="1"/>
</dbReference>
<dbReference type="GO" id="GO:0046872">
    <property type="term" value="F:metal ion binding"/>
    <property type="evidence" value="ECO:0007669"/>
    <property type="project" value="UniProtKB-UniRule"/>
</dbReference>
<dbReference type="Proteomes" id="UP000677054">
    <property type="component" value="Unassembled WGS sequence"/>
</dbReference>
<evidence type="ECO:0000256" key="8">
    <source>
        <dbReference type="ARBA" id="ARBA00022723"/>
    </source>
</evidence>
<dbReference type="OrthoDB" id="541375at2759"/>
<keyword evidence="5 13" id="KW-0489">Methyltransferase</keyword>
<evidence type="ECO:0000256" key="13">
    <source>
        <dbReference type="RuleBase" id="RU367030"/>
    </source>
</evidence>
<evidence type="ECO:0000256" key="7">
    <source>
        <dbReference type="ARBA" id="ARBA00022691"/>
    </source>
</evidence>
<comment type="function">
    <text evidence="11 13">Metal-dependent phosphatase that shows phosphatase activity against several substrates, including fructose-1-phosphate and fructose-6-phosphate. Its preference for fructose-1-phosphate, a strong glycating agent that causes DNA damage rather than a canonical yeast metabolite, suggests a damage-control function in hexose phosphate metabolism. Has also been shown to have O-methyltransferase activity that methylates glutamate residues of target proteins to form gamma-glutamyl methyl ester residues. Possibly methylates PCNA, suggesting it is involved in the DNA damage response.</text>
</comment>
<dbReference type="GO" id="GO:0005634">
    <property type="term" value="C:nucleus"/>
    <property type="evidence" value="ECO:0007669"/>
    <property type="project" value="TreeGrafter"/>
</dbReference>
<evidence type="ECO:0000256" key="12">
    <source>
        <dbReference type="ARBA" id="ARBA00048809"/>
    </source>
</evidence>
<gene>
    <name evidence="16" type="ORF">DSTB1V02_LOCUS10346</name>
</gene>
<dbReference type="GO" id="GO:0032259">
    <property type="term" value="P:methylation"/>
    <property type="evidence" value="ECO:0007669"/>
    <property type="project" value="UniProtKB-KW"/>
</dbReference>
<keyword evidence="17" id="KW-1185">Reference proteome</keyword>
<dbReference type="Gene3D" id="3.40.50.10880">
    <property type="entry name" value="Uncharacterised protein PF01937, DUF89, domain 3"/>
    <property type="match status" value="1"/>
</dbReference>
<comment type="catalytic activity">
    <reaction evidence="12 13">
        <text>beta-D-fructose 6-phosphate = dihydroxyacetone + D-glyceraldehyde 3-phosphate</text>
        <dbReference type="Rhea" id="RHEA:28002"/>
        <dbReference type="ChEBI" id="CHEBI:16016"/>
        <dbReference type="ChEBI" id="CHEBI:57634"/>
        <dbReference type="ChEBI" id="CHEBI:59776"/>
    </reaction>
</comment>
<evidence type="ECO:0000256" key="3">
    <source>
        <dbReference type="ARBA" id="ARBA00009519"/>
    </source>
</evidence>
<evidence type="ECO:0000256" key="5">
    <source>
        <dbReference type="ARBA" id="ARBA00022603"/>
    </source>
</evidence>
<evidence type="ECO:0000256" key="4">
    <source>
        <dbReference type="ARBA" id="ARBA00022596"/>
    </source>
</evidence>
<organism evidence="16">
    <name type="scientific">Darwinula stevensoni</name>
    <dbReference type="NCBI Taxonomy" id="69355"/>
    <lineage>
        <taxon>Eukaryota</taxon>
        <taxon>Metazoa</taxon>
        <taxon>Ecdysozoa</taxon>
        <taxon>Arthropoda</taxon>
        <taxon>Crustacea</taxon>
        <taxon>Oligostraca</taxon>
        <taxon>Ostracoda</taxon>
        <taxon>Podocopa</taxon>
        <taxon>Podocopida</taxon>
        <taxon>Darwinulocopina</taxon>
        <taxon>Darwinuloidea</taxon>
        <taxon>Darwinulidae</taxon>
        <taxon>Darwinula</taxon>
    </lineage>
</organism>
<evidence type="ECO:0000259" key="15">
    <source>
        <dbReference type="Pfam" id="PF01937"/>
    </source>
</evidence>
<comment type="catalytic activity">
    <reaction evidence="2 13">
        <text>beta-D-fructose 1-phosphate + H2O = D-fructose + phosphate</text>
        <dbReference type="Rhea" id="RHEA:35603"/>
        <dbReference type="ChEBI" id="CHEBI:15377"/>
        <dbReference type="ChEBI" id="CHEBI:37721"/>
        <dbReference type="ChEBI" id="CHEBI:43474"/>
        <dbReference type="ChEBI" id="CHEBI:138881"/>
    </reaction>
</comment>
<evidence type="ECO:0000313" key="17">
    <source>
        <dbReference type="Proteomes" id="UP000677054"/>
    </source>
</evidence>
<dbReference type="EMBL" id="LR902453">
    <property type="protein sequence ID" value="CAD7250574.1"/>
    <property type="molecule type" value="Genomic_DNA"/>
</dbReference>
<keyword evidence="10 13" id="KW-0464">Manganese</keyword>
<keyword evidence="7" id="KW-0949">S-adenosyl-L-methionine</keyword>
<dbReference type="FunFam" id="3.40.50.10880:FF:000002">
    <property type="entry name" value="Acidic residue methyltransferase 1"/>
    <property type="match status" value="1"/>
</dbReference>
<protein>
    <recommendedName>
        <fullName evidence="13">Sugar phosphate phosphatase</fullName>
        <ecNumber evidence="13">2.1.1.-</ecNumber>
        <ecNumber evidence="13">3.1.3.-</ecNumber>
    </recommendedName>
</protein>
<comment type="similarity">
    <text evidence="3 13">Belongs to the damage-control phosphatase family. Sugar phosphate phosphatase III subfamily.</text>
</comment>
<evidence type="ECO:0000256" key="9">
    <source>
        <dbReference type="ARBA" id="ARBA00022801"/>
    </source>
</evidence>
<reference evidence="16" key="1">
    <citation type="submission" date="2020-11" db="EMBL/GenBank/DDBJ databases">
        <authorList>
            <person name="Tran Van P."/>
        </authorList>
    </citation>
    <scope>NUCLEOTIDE SEQUENCE</scope>
</reference>
<keyword evidence="9 13" id="KW-0378">Hydrolase</keyword>
<dbReference type="InterPro" id="IPR036075">
    <property type="entry name" value="ARMT-1-like_metal-bd_sf"/>
</dbReference>
<feature type="domain" description="Damage-control phosphatase ARMT1-like metal-binding" evidence="15">
    <location>
        <begin position="48"/>
        <end position="440"/>
    </location>
</feature>
<evidence type="ECO:0000256" key="14">
    <source>
        <dbReference type="SAM" id="MobiDB-lite"/>
    </source>
</evidence>
<comment type="cofactor">
    <cofactor evidence="13">
        <name>Mn(2+)</name>
        <dbReference type="ChEBI" id="CHEBI:29035"/>
    </cofactor>
    <cofactor evidence="13">
        <name>Ni(2+)</name>
        <dbReference type="ChEBI" id="CHEBI:49786"/>
    </cofactor>
</comment>
<sequence length="472" mass="54703">MPAAMAPRIANTRAPPDRISRVRSESSSLAGESDQVVVALGTFPYVSMRDRSPVIVARIVDFLSREKGQMKKRFGEEVVSDLKSVAEMLSKLRYEMMTNKPLIPFEVDAPDQEMWNKALEEEAAREGKEPTWFDSPWLFVECYMYRRIRETFDDSLFLRQFDYFQHQKQDSYWNSLEAIKGLAKYFKTSYHQTKQWKLQEAKVIFRHFIELALWGNKCDLSITAGQDASQKTDLLEDLDKSADKILCNHFENLCNYLTQLESTRIDRLKSAGLIVDNAGFELFCDLLLMDFLCSSHVVQKVHFHVKSMPWYISDVTTHDFLWMVDVMQKPECGEDVQWMAQRWIQYLKSGEWTLHDEMFWTLPYPFSEMQIEDPGLYQHLAQNQLVIAKGDLNYRKLVGDLEWPRHTSFTEVLRGFHPAPILTLRTLKANTVAGLKEGLAETMDKSGEDWMVTGNYAVIQFCDKISPIGVST</sequence>
<keyword evidence="6" id="KW-0808">Transferase</keyword>
<evidence type="ECO:0000256" key="2">
    <source>
        <dbReference type="ARBA" id="ARBA00001326"/>
    </source>
</evidence>
<dbReference type="GO" id="GO:0006974">
    <property type="term" value="P:DNA damage response"/>
    <property type="evidence" value="ECO:0007669"/>
    <property type="project" value="TreeGrafter"/>
</dbReference>
<dbReference type="InterPro" id="IPR002791">
    <property type="entry name" value="ARMT1-like_metal-bd"/>
</dbReference>
<dbReference type="InterPro" id="IPR039763">
    <property type="entry name" value="ARMT1"/>
</dbReference>
<dbReference type="EC" id="3.1.3.-" evidence="13"/>
<accession>A0A7R9AAH9</accession>
<dbReference type="EC" id="2.1.1.-" evidence="13"/>
<feature type="region of interest" description="Disordered" evidence="14">
    <location>
        <begin position="1"/>
        <end position="27"/>
    </location>
</feature>
<dbReference type="EMBL" id="CAJPEV010002936">
    <property type="protein sequence ID" value="CAG0898472.1"/>
    <property type="molecule type" value="Genomic_DNA"/>
</dbReference>
<proteinExistence type="inferred from homology"/>
<dbReference type="SUPFAM" id="SSF111321">
    <property type="entry name" value="AF1104-like"/>
    <property type="match status" value="1"/>
</dbReference>
<evidence type="ECO:0000256" key="1">
    <source>
        <dbReference type="ARBA" id="ARBA00000807"/>
    </source>
</evidence>
<dbReference type="GO" id="GO:0051998">
    <property type="term" value="F:protein carboxyl O-methyltransferase activity"/>
    <property type="evidence" value="ECO:0007669"/>
    <property type="project" value="UniProtKB-UniRule"/>
</dbReference>
<evidence type="ECO:0000256" key="6">
    <source>
        <dbReference type="ARBA" id="ARBA00022679"/>
    </source>
</evidence>
<evidence type="ECO:0000256" key="11">
    <source>
        <dbReference type="ARBA" id="ARBA00045980"/>
    </source>
</evidence>
<evidence type="ECO:0000313" key="16">
    <source>
        <dbReference type="EMBL" id="CAD7250574.1"/>
    </source>
</evidence>
<dbReference type="Pfam" id="PF01937">
    <property type="entry name" value="ARMT1-like_dom"/>
    <property type="match status" value="1"/>
</dbReference>
<feature type="compositionally biased region" description="Basic and acidic residues" evidence="14">
    <location>
        <begin position="15"/>
        <end position="24"/>
    </location>
</feature>
<name>A0A7R9AAH9_9CRUS</name>
<keyword evidence="4" id="KW-0533">Nickel</keyword>
<evidence type="ECO:0000256" key="10">
    <source>
        <dbReference type="ARBA" id="ARBA00023211"/>
    </source>
</evidence>
<dbReference type="PANTHER" id="PTHR12260:SF6">
    <property type="entry name" value="DAMAGE-CONTROL PHOSPHATASE ARMT1"/>
    <property type="match status" value="1"/>
</dbReference>
<dbReference type="AlphaFoldDB" id="A0A7R9AAH9"/>
<comment type="domain">
    <text evidence="13">Subfamily III proteins have a conserved RTxK motif about 40-50 residues from the C-terminus; the threonine may be replaced by serine or cysteine.</text>
</comment>
<comment type="catalytic activity">
    <reaction evidence="1 13">
        <text>L-glutamyl-[protein] + S-adenosyl-L-methionine = [protein]-L-glutamate 5-O-methyl ester + S-adenosyl-L-homocysteine</text>
        <dbReference type="Rhea" id="RHEA:24452"/>
        <dbReference type="Rhea" id="RHEA-COMP:10208"/>
        <dbReference type="Rhea" id="RHEA-COMP:10311"/>
        <dbReference type="ChEBI" id="CHEBI:29973"/>
        <dbReference type="ChEBI" id="CHEBI:57856"/>
        <dbReference type="ChEBI" id="CHEBI:59789"/>
        <dbReference type="ChEBI" id="CHEBI:82795"/>
    </reaction>
</comment>
<keyword evidence="8 13" id="KW-0479">Metal-binding</keyword>
<dbReference type="GO" id="GO:0016791">
    <property type="term" value="F:phosphatase activity"/>
    <property type="evidence" value="ECO:0007669"/>
    <property type="project" value="TreeGrafter"/>
</dbReference>
<dbReference type="Gene3D" id="1.20.930.60">
    <property type="match status" value="1"/>
</dbReference>